<proteinExistence type="predicted"/>
<protein>
    <recommendedName>
        <fullName evidence="3">Glycosyltransferase</fullName>
    </recommendedName>
</protein>
<dbReference type="RefSeq" id="WP_090079347.1">
    <property type="nucleotide sequence ID" value="NZ_FOQT01000002.1"/>
</dbReference>
<reference evidence="1 2" key="1">
    <citation type="submission" date="2016-10" db="EMBL/GenBank/DDBJ databases">
        <authorList>
            <person name="de Groot N.N."/>
        </authorList>
    </citation>
    <scope>NUCLEOTIDE SEQUENCE [LARGE SCALE GENOMIC DNA]</scope>
    <source>
        <strain evidence="1 2">DSM 26000</strain>
    </source>
</reference>
<sequence>MVRRIYMDAACKMNYASFYIHGLKELFGEKALFSKSHFQNLGERTQCFLFVVEYESEILKIAVDFHDFRKLELEMLGWADIYAKINLNDLSFEPLELLSASDCDRLKNKIVSIPPSFGIRIFTLSQTVTHIFHLLFNFWRSKYLKLYIFDTLRMYVKRLPISSYKPAKSKGDYIFFIASIWDKSTDFINITRAYFIRSCKQLKRINFEGGFVNIGYECKYIDDLEILMYRNKKVPLKQFIEKTKKSALVFNNPSVNHCHGWKLAEFLCMGKAIISVPLSNKLPVDLIHEKNVYFTENTQESISKSIEELLDNTELIETLEKNAQIYWQKYGSPEAVINKLLESKSNAQQF</sequence>
<name>A0A1I3FE95_9FLAO</name>
<evidence type="ECO:0008006" key="3">
    <source>
        <dbReference type="Google" id="ProtNLM"/>
    </source>
</evidence>
<dbReference type="Gene3D" id="3.40.50.2000">
    <property type="entry name" value="Glycogen Phosphorylase B"/>
    <property type="match status" value="1"/>
</dbReference>
<dbReference type="AlphaFoldDB" id="A0A1I3FE95"/>
<organism evidence="1 2">
    <name type="scientific">Halpernia frigidisoli</name>
    <dbReference type="NCBI Taxonomy" id="1125876"/>
    <lineage>
        <taxon>Bacteria</taxon>
        <taxon>Pseudomonadati</taxon>
        <taxon>Bacteroidota</taxon>
        <taxon>Flavobacteriia</taxon>
        <taxon>Flavobacteriales</taxon>
        <taxon>Weeksellaceae</taxon>
        <taxon>Chryseobacterium group</taxon>
        <taxon>Halpernia</taxon>
    </lineage>
</organism>
<accession>A0A1I3FE95</accession>
<evidence type="ECO:0000313" key="1">
    <source>
        <dbReference type="EMBL" id="SFI09516.1"/>
    </source>
</evidence>
<dbReference type="STRING" id="1125876.SAMN05443292_1323"/>
<gene>
    <name evidence="1" type="ORF">SAMN05443292_1323</name>
</gene>
<dbReference type="SUPFAM" id="SSF53756">
    <property type="entry name" value="UDP-Glycosyltransferase/glycogen phosphorylase"/>
    <property type="match status" value="1"/>
</dbReference>
<dbReference type="OrthoDB" id="6336595at2"/>
<keyword evidence="2" id="KW-1185">Reference proteome</keyword>
<dbReference type="EMBL" id="FOQT01000002">
    <property type="protein sequence ID" value="SFI09516.1"/>
    <property type="molecule type" value="Genomic_DNA"/>
</dbReference>
<dbReference type="Proteomes" id="UP000198931">
    <property type="component" value="Unassembled WGS sequence"/>
</dbReference>
<evidence type="ECO:0000313" key="2">
    <source>
        <dbReference type="Proteomes" id="UP000198931"/>
    </source>
</evidence>